<evidence type="ECO:0000256" key="3">
    <source>
        <dbReference type="ARBA" id="ARBA00005349"/>
    </source>
</evidence>
<dbReference type="PANTHER" id="PTHR43876">
    <property type="entry name" value="UBIQUINONE BIOSYNTHESIS MONOOXYGENASE COQ6, MITOCHONDRIAL"/>
    <property type="match status" value="1"/>
</dbReference>
<dbReference type="InterPro" id="IPR010971">
    <property type="entry name" value="UbiH/COQ6"/>
</dbReference>
<dbReference type="PRINTS" id="PR00420">
    <property type="entry name" value="RNGMNOXGNASE"/>
</dbReference>
<comment type="similarity">
    <text evidence="3">Belongs to the UbiH/COQ6 family.</text>
</comment>
<dbReference type="Pfam" id="PF01494">
    <property type="entry name" value="FAD_binding_3"/>
    <property type="match status" value="1"/>
</dbReference>
<dbReference type="GO" id="GO:0071949">
    <property type="term" value="F:FAD binding"/>
    <property type="evidence" value="ECO:0007669"/>
    <property type="project" value="InterPro"/>
</dbReference>
<proteinExistence type="inferred from homology"/>
<reference evidence="9" key="1">
    <citation type="submission" date="2021-11" db="EMBL/GenBank/DDBJ databases">
        <title>Legionella maioricencis sp. nov., a new species isolated from hot water samples in Mallorca.</title>
        <authorList>
            <person name="Crespi S."/>
            <person name="Drasar V."/>
            <person name="Salva-Serra F."/>
            <person name="Jaen-Luchoro D."/>
            <person name="Pineiro-Iglesias B."/>
            <person name="Aliaga F."/>
            <person name="Fernandez-Juarez V."/>
            <person name="Coll G."/>
            <person name="Moore E.R.B."/>
            <person name="Bennasar-Figueras A."/>
        </authorList>
    </citation>
    <scope>NUCLEOTIDE SEQUENCE</scope>
    <source>
        <strain evidence="9">HCPI-6</strain>
    </source>
</reference>
<dbReference type="RefSeq" id="WP_250423405.1">
    <property type="nucleotide sequence ID" value="NZ_JAJKBJ010000022.1"/>
</dbReference>
<evidence type="ECO:0000259" key="8">
    <source>
        <dbReference type="Pfam" id="PF01494"/>
    </source>
</evidence>
<feature type="domain" description="FAD-binding" evidence="8">
    <location>
        <begin position="4"/>
        <end position="341"/>
    </location>
</feature>
<evidence type="ECO:0000256" key="7">
    <source>
        <dbReference type="ARBA" id="ARBA00023033"/>
    </source>
</evidence>
<dbReference type="GO" id="GO:0004497">
    <property type="term" value="F:monooxygenase activity"/>
    <property type="evidence" value="ECO:0007669"/>
    <property type="project" value="UniProtKB-KW"/>
</dbReference>
<organism evidence="9 10">
    <name type="scientific">Legionella maioricensis</name>
    <dbReference type="NCBI Taxonomy" id="2896528"/>
    <lineage>
        <taxon>Bacteria</taxon>
        <taxon>Pseudomonadati</taxon>
        <taxon>Pseudomonadota</taxon>
        <taxon>Gammaproteobacteria</taxon>
        <taxon>Legionellales</taxon>
        <taxon>Legionellaceae</taxon>
        <taxon>Legionella</taxon>
    </lineage>
</organism>
<comment type="caution">
    <text evidence="9">The sequence shown here is derived from an EMBL/GenBank/DDBJ whole genome shotgun (WGS) entry which is preliminary data.</text>
</comment>
<dbReference type="InterPro" id="IPR051205">
    <property type="entry name" value="UbiH/COQ6_monooxygenase"/>
</dbReference>
<accession>A0A9X2D2U1</accession>
<evidence type="ECO:0000256" key="2">
    <source>
        <dbReference type="ARBA" id="ARBA00004749"/>
    </source>
</evidence>
<evidence type="ECO:0000256" key="5">
    <source>
        <dbReference type="ARBA" id="ARBA00022827"/>
    </source>
</evidence>
<evidence type="ECO:0000256" key="1">
    <source>
        <dbReference type="ARBA" id="ARBA00001974"/>
    </source>
</evidence>
<comment type="cofactor">
    <cofactor evidence="1">
        <name>FAD</name>
        <dbReference type="ChEBI" id="CHEBI:57692"/>
    </cofactor>
</comment>
<keyword evidence="4" id="KW-0285">Flavoprotein</keyword>
<keyword evidence="10" id="KW-1185">Reference proteome</keyword>
<keyword evidence="7" id="KW-0503">Monooxygenase</keyword>
<protein>
    <submittedName>
        <fullName evidence="9">5-demethoxyubiquinol-8 5-hydroxylase UbiM</fullName>
    </submittedName>
</protein>
<dbReference type="Gene3D" id="3.50.50.60">
    <property type="entry name" value="FAD/NAD(P)-binding domain"/>
    <property type="match status" value="2"/>
</dbReference>
<dbReference type="PANTHER" id="PTHR43876:SF25">
    <property type="entry name" value="MONOOXYGENASE NMA2164"/>
    <property type="match status" value="1"/>
</dbReference>
<dbReference type="SUPFAM" id="SSF51905">
    <property type="entry name" value="FAD/NAD(P)-binding domain"/>
    <property type="match status" value="1"/>
</dbReference>
<keyword evidence="5" id="KW-0274">FAD</keyword>
<evidence type="ECO:0000256" key="6">
    <source>
        <dbReference type="ARBA" id="ARBA00023002"/>
    </source>
</evidence>
<dbReference type="GO" id="GO:0016705">
    <property type="term" value="F:oxidoreductase activity, acting on paired donors, with incorporation or reduction of molecular oxygen"/>
    <property type="evidence" value="ECO:0007669"/>
    <property type="project" value="InterPro"/>
</dbReference>
<name>A0A9X2D2U1_9GAMM</name>
<dbReference type="Proteomes" id="UP001139721">
    <property type="component" value="Unassembled WGS sequence"/>
</dbReference>
<keyword evidence="6" id="KW-0560">Oxidoreductase</keyword>
<evidence type="ECO:0000313" key="10">
    <source>
        <dbReference type="Proteomes" id="UP001139721"/>
    </source>
</evidence>
<dbReference type="NCBIfam" id="NF006593">
    <property type="entry name" value="PRK09126.1"/>
    <property type="match status" value="1"/>
</dbReference>
<comment type="pathway">
    <text evidence="2">Cofactor biosynthesis; ubiquinone biosynthesis.</text>
</comment>
<gene>
    <name evidence="9" type="primary">ubiM</name>
    <name evidence="9" type="ORF">LOX96_14380</name>
</gene>
<evidence type="ECO:0000313" key="9">
    <source>
        <dbReference type="EMBL" id="MCL9685289.1"/>
    </source>
</evidence>
<evidence type="ECO:0000256" key="4">
    <source>
        <dbReference type="ARBA" id="ARBA00022630"/>
    </source>
</evidence>
<dbReference type="NCBIfam" id="TIGR01988">
    <property type="entry name" value="Ubi-OHases"/>
    <property type="match status" value="1"/>
</dbReference>
<dbReference type="EMBL" id="JAJKBJ010000022">
    <property type="protein sequence ID" value="MCL9685289.1"/>
    <property type="molecule type" value="Genomic_DNA"/>
</dbReference>
<sequence>MKNYDVIIVGGGPVGLCFAASVAKLGLQVVVIEQQSQENLALPAKDGRDIAITPLSKKILHELGVWQHIPMDMISIIKQAKVLNGASSHTLDFDAGAVGKEKLAYIVSNHLIRKAAFQNATQYSNISLITDVGAVDAYSTDKSAFLTLSNGRKLTGHLLVAADSRFSTIREKMGISSKINNFGKHIIVCQMEIERNHNHIAHECFYYGYTLATLPLCNNKCSVVLTVVPHKARLFMNMNTEEFNSKIEELSLFKYGKMKQIGERYLYPLVSVYANQFVGKCFALLGDAAVGMHPVTAHGFNFGIQGQNNLSNKIKMALKSNSFIGSQAMLVRYEREHRQLTKLLYITTNTIATLFTNDTLMIRGVRDVLLKVANHALPIKKLILSTLTEGGHQSDMF</sequence>
<dbReference type="InterPro" id="IPR002938">
    <property type="entry name" value="FAD-bd"/>
</dbReference>
<dbReference type="GO" id="GO:0006744">
    <property type="term" value="P:ubiquinone biosynthetic process"/>
    <property type="evidence" value="ECO:0007669"/>
    <property type="project" value="InterPro"/>
</dbReference>
<dbReference type="AlphaFoldDB" id="A0A9X2D2U1"/>
<dbReference type="InterPro" id="IPR036188">
    <property type="entry name" value="FAD/NAD-bd_sf"/>
</dbReference>